<dbReference type="RefSeq" id="WP_176267472.1">
    <property type="nucleotide sequence ID" value="NZ_JABWGV010000003.1"/>
</dbReference>
<proteinExistence type="predicted"/>
<dbReference type="EMBL" id="JABWGV010000003">
    <property type="protein sequence ID" value="NVD45144.1"/>
    <property type="molecule type" value="Genomic_DNA"/>
</dbReference>
<dbReference type="PANTHER" id="PTHR31435">
    <property type="entry name" value="PROTEIN NATD1"/>
    <property type="match status" value="1"/>
</dbReference>
<accession>A0A850GZQ4</accession>
<dbReference type="InterPro" id="IPR016181">
    <property type="entry name" value="Acyl_CoA_acyltransferase"/>
</dbReference>
<gene>
    <name evidence="2" type="ORF">HUV48_08940</name>
</gene>
<dbReference type="InterPro" id="IPR031165">
    <property type="entry name" value="GNAT_YJDJ"/>
</dbReference>
<name>A0A850GZQ4_9SPHN</name>
<feature type="domain" description="N-acetyltransferase" evidence="1">
    <location>
        <begin position="11"/>
        <end position="97"/>
    </location>
</feature>
<protein>
    <submittedName>
        <fullName evidence="2">N-acetyltransferase</fullName>
    </submittedName>
</protein>
<dbReference type="Gene3D" id="3.40.630.30">
    <property type="match status" value="1"/>
</dbReference>
<dbReference type="SUPFAM" id="SSF55729">
    <property type="entry name" value="Acyl-CoA N-acyltransferases (Nat)"/>
    <property type="match status" value="1"/>
</dbReference>
<sequence length="98" mass="10715">MAGSSYDIEHVGDEDSGEYRATVDGKVGKLTWKKRNEGIRVADHTLVPPEIGGQGVAAALVDALIADAKEHGFKIVPQCSYVEHQFDEHPEWGDLRAQ</sequence>
<evidence type="ECO:0000313" key="2">
    <source>
        <dbReference type="EMBL" id="NVD45144.1"/>
    </source>
</evidence>
<organism evidence="2 3">
    <name type="scientific">Qipengyuania atrilutea</name>
    <dbReference type="NCBI Taxonomy" id="2744473"/>
    <lineage>
        <taxon>Bacteria</taxon>
        <taxon>Pseudomonadati</taxon>
        <taxon>Pseudomonadota</taxon>
        <taxon>Alphaproteobacteria</taxon>
        <taxon>Sphingomonadales</taxon>
        <taxon>Erythrobacteraceae</taxon>
        <taxon>Qipengyuania</taxon>
    </lineage>
</organism>
<dbReference type="Pfam" id="PF14542">
    <property type="entry name" value="Acetyltransf_CG"/>
    <property type="match status" value="1"/>
</dbReference>
<dbReference type="AlphaFoldDB" id="A0A850GZQ4"/>
<evidence type="ECO:0000259" key="1">
    <source>
        <dbReference type="PROSITE" id="PS51729"/>
    </source>
</evidence>
<dbReference type="InterPro" id="IPR045057">
    <property type="entry name" value="Gcn5-rel_NAT"/>
</dbReference>
<dbReference type="PROSITE" id="PS51729">
    <property type="entry name" value="GNAT_YJDJ"/>
    <property type="match status" value="1"/>
</dbReference>
<keyword evidence="2" id="KW-0808">Transferase</keyword>
<evidence type="ECO:0000313" key="3">
    <source>
        <dbReference type="Proteomes" id="UP000561438"/>
    </source>
</evidence>
<keyword evidence="3" id="KW-1185">Reference proteome</keyword>
<dbReference type="PANTHER" id="PTHR31435:SF10">
    <property type="entry name" value="BSR4717 PROTEIN"/>
    <property type="match status" value="1"/>
</dbReference>
<reference evidence="2 3" key="1">
    <citation type="submission" date="2020-06" db="EMBL/GenBank/DDBJ databases">
        <title>Altererythrobacter sp. HHU K3-1.</title>
        <authorList>
            <person name="Zhang D."/>
            <person name="Xue H."/>
        </authorList>
    </citation>
    <scope>NUCLEOTIDE SEQUENCE [LARGE SCALE GENOMIC DNA]</scope>
    <source>
        <strain evidence="2 3">HHU K3-1</strain>
    </source>
</reference>
<dbReference type="GO" id="GO:0016740">
    <property type="term" value="F:transferase activity"/>
    <property type="evidence" value="ECO:0007669"/>
    <property type="project" value="UniProtKB-KW"/>
</dbReference>
<dbReference type="Proteomes" id="UP000561438">
    <property type="component" value="Unassembled WGS sequence"/>
</dbReference>
<dbReference type="CDD" id="cd04301">
    <property type="entry name" value="NAT_SF"/>
    <property type="match status" value="1"/>
</dbReference>
<comment type="caution">
    <text evidence="2">The sequence shown here is derived from an EMBL/GenBank/DDBJ whole genome shotgun (WGS) entry which is preliminary data.</text>
</comment>